<dbReference type="Proteomes" id="UP000319040">
    <property type="component" value="Unassembled WGS sequence"/>
</dbReference>
<dbReference type="Pfam" id="PF04101">
    <property type="entry name" value="Glyco_tran_28_C"/>
    <property type="match status" value="1"/>
</dbReference>
<evidence type="ECO:0000313" key="2">
    <source>
        <dbReference type="EMBL" id="SMO86958.1"/>
    </source>
</evidence>
<proteinExistence type="predicted"/>
<gene>
    <name evidence="2" type="ORF">SAMN06265379_1113</name>
</gene>
<dbReference type="Gene3D" id="3.40.50.2000">
    <property type="entry name" value="Glycogen Phosphorylase B"/>
    <property type="match status" value="1"/>
</dbReference>
<reference evidence="2 3" key="1">
    <citation type="submission" date="2017-05" db="EMBL/GenBank/DDBJ databases">
        <authorList>
            <person name="Varghese N."/>
            <person name="Submissions S."/>
        </authorList>
    </citation>
    <scope>NUCLEOTIDE SEQUENCE [LARGE SCALE GENOMIC DNA]</scope>
    <source>
        <strain evidence="2 3">DSM 27040</strain>
    </source>
</reference>
<keyword evidence="2" id="KW-0808">Transferase</keyword>
<sequence length="325" mass="36581">MVCPLNWGLGHASRMIPVVNDLLKQGNKVILGGDGDALRLMSNEFPDLQTVSIPDVEVRLGHKTICWSLLGLVPKMIYSSFREHCILKRLIKCTAIDVVIADNRYGLWNKKIKSIFVTHQLMLKLPKALKILEYPVHLLIKMAVARFDTCWVPDYADRQNSLSGDLSHKYALPRNTTFIGPLSRFAQAKQVSTDRSFKVVAVLSGPEPLRSELEEELRAVLSHSHASALIVQGKPSERKQYTTVGNITSVPHLDTLELRAILKKAHTVICRSGYSSIMDLEYFKSKAILIPTPGQTEQEYLALHLTHKHLTINQTDVKVQLINYL</sequence>
<evidence type="ECO:0000259" key="1">
    <source>
        <dbReference type="Pfam" id="PF04101"/>
    </source>
</evidence>
<dbReference type="PANTHER" id="PTHR21015:SF22">
    <property type="entry name" value="GLYCOSYLTRANSFERASE"/>
    <property type="match status" value="1"/>
</dbReference>
<name>A0A521ESM6_SACCC</name>
<keyword evidence="3" id="KW-1185">Reference proteome</keyword>
<dbReference type="AlphaFoldDB" id="A0A521ESM6"/>
<protein>
    <submittedName>
        <fullName evidence="2">UDP:flavonoid glycosyltransferase YjiC, YdhE family</fullName>
    </submittedName>
</protein>
<dbReference type="EMBL" id="FXTB01000011">
    <property type="protein sequence ID" value="SMO86958.1"/>
    <property type="molecule type" value="Genomic_DNA"/>
</dbReference>
<organism evidence="2 3">
    <name type="scientific">Saccharicrinis carchari</name>
    <dbReference type="NCBI Taxonomy" id="1168039"/>
    <lineage>
        <taxon>Bacteria</taxon>
        <taxon>Pseudomonadati</taxon>
        <taxon>Bacteroidota</taxon>
        <taxon>Bacteroidia</taxon>
        <taxon>Marinilabiliales</taxon>
        <taxon>Marinilabiliaceae</taxon>
        <taxon>Saccharicrinis</taxon>
    </lineage>
</organism>
<feature type="domain" description="Glycosyl transferase family 28 C-terminal" evidence="1">
    <location>
        <begin position="246"/>
        <end position="313"/>
    </location>
</feature>
<dbReference type="GO" id="GO:0016758">
    <property type="term" value="F:hexosyltransferase activity"/>
    <property type="evidence" value="ECO:0007669"/>
    <property type="project" value="InterPro"/>
</dbReference>
<dbReference type="PANTHER" id="PTHR21015">
    <property type="entry name" value="UDP-N-ACETYLGLUCOSAMINE--N-ACETYLMURAMYL-(PENTAPEPTIDE) PYROPHOSPHORYL-UNDECAPRENOL N-ACETYLGLUCOSAMINE TRANSFERASE 1"/>
    <property type="match status" value="1"/>
</dbReference>
<dbReference type="SUPFAM" id="SSF53756">
    <property type="entry name" value="UDP-Glycosyltransferase/glycogen phosphorylase"/>
    <property type="match status" value="1"/>
</dbReference>
<dbReference type="InterPro" id="IPR007235">
    <property type="entry name" value="Glyco_trans_28_C"/>
</dbReference>
<accession>A0A521ESM6</accession>
<evidence type="ECO:0000313" key="3">
    <source>
        <dbReference type="Proteomes" id="UP000319040"/>
    </source>
</evidence>